<reference evidence="2" key="1">
    <citation type="submission" date="2023-06" db="EMBL/GenBank/DDBJ databases">
        <title>Genome-scale phylogeny and comparative genomics of the fungal order Sordariales.</title>
        <authorList>
            <consortium name="Lawrence Berkeley National Laboratory"/>
            <person name="Hensen N."/>
            <person name="Bonometti L."/>
            <person name="Westerberg I."/>
            <person name="Brannstrom I.O."/>
            <person name="Guillou S."/>
            <person name="Cros-Aarteil S."/>
            <person name="Calhoun S."/>
            <person name="Haridas S."/>
            <person name="Kuo A."/>
            <person name="Mondo S."/>
            <person name="Pangilinan J."/>
            <person name="Riley R."/>
            <person name="Labutti K."/>
            <person name="Andreopoulos B."/>
            <person name="Lipzen A."/>
            <person name="Chen C."/>
            <person name="Yanf M."/>
            <person name="Daum C."/>
            <person name="Ng V."/>
            <person name="Clum A."/>
            <person name="Steindorff A."/>
            <person name="Ohm R."/>
            <person name="Martin F."/>
            <person name="Silar P."/>
            <person name="Natvig D."/>
            <person name="Lalanne C."/>
            <person name="Gautier V."/>
            <person name="Ament-Velasquez S.L."/>
            <person name="Kruys A."/>
            <person name="Hutchinson M.I."/>
            <person name="Powell A.J."/>
            <person name="Barry K."/>
            <person name="Miller A.N."/>
            <person name="Grigoriev I.V."/>
            <person name="Debuchy R."/>
            <person name="Gladieux P."/>
            <person name="Thoren M.H."/>
            <person name="Johannesson H."/>
        </authorList>
    </citation>
    <scope>NUCLEOTIDE SEQUENCE</scope>
    <source>
        <strain evidence="2">SMH2532-1</strain>
    </source>
</reference>
<dbReference type="EMBL" id="JAULSV010000001">
    <property type="protein sequence ID" value="KAK0657501.1"/>
    <property type="molecule type" value="Genomic_DNA"/>
</dbReference>
<evidence type="ECO:0000256" key="1">
    <source>
        <dbReference type="SAM" id="MobiDB-lite"/>
    </source>
</evidence>
<keyword evidence="3" id="KW-1185">Reference proteome</keyword>
<dbReference type="AlphaFoldDB" id="A0AA40CZR9"/>
<name>A0AA40CZR9_9PEZI</name>
<evidence type="ECO:0000313" key="3">
    <source>
        <dbReference type="Proteomes" id="UP001174936"/>
    </source>
</evidence>
<comment type="caution">
    <text evidence="2">The sequence shown here is derived from an EMBL/GenBank/DDBJ whole genome shotgun (WGS) entry which is preliminary data.</text>
</comment>
<sequence>MAKSGSQIAPLRTPPSPSARCAQEIVRTPHPRSQGEPKRHLHYLDVRSHAYSSLRTWESCAPNEEVGNTLIRG</sequence>
<organism evidence="2 3">
    <name type="scientific">Cercophora newfieldiana</name>
    <dbReference type="NCBI Taxonomy" id="92897"/>
    <lineage>
        <taxon>Eukaryota</taxon>
        <taxon>Fungi</taxon>
        <taxon>Dikarya</taxon>
        <taxon>Ascomycota</taxon>
        <taxon>Pezizomycotina</taxon>
        <taxon>Sordariomycetes</taxon>
        <taxon>Sordariomycetidae</taxon>
        <taxon>Sordariales</taxon>
        <taxon>Lasiosphaeriaceae</taxon>
        <taxon>Cercophora</taxon>
    </lineage>
</organism>
<gene>
    <name evidence="2" type="ORF">B0T16DRAFT_61643</name>
</gene>
<feature type="region of interest" description="Disordered" evidence="1">
    <location>
        <begin position="1"/>
        <end position="21"/>
    </location>
</feature>
<accession>A0AA40CZR9</accession>
<proteinExistence type="predicted"/>
<dbReference type="Proteomes" id="UP001174936">
    <property type="component" value="Unassembled WGS sequence"/>
</dbReference>
<protein>
    <submittedName>
        <fullName evidence="2">Uncharacterized protein</fullName>
    </submittedName>
</protein>
<evidence type="ECO:0000313" key="2">
    <source>
        <dbReference type="EMBL" id="KAK0657501.1"/>
    </source>
</evidence>